<name>A0A132P796_ENTFC</name>
<dbReference type="EMBL" id="PJVH01000020">
    <property type="protein sequence ID" value="RXU88594.1"/>
    <property type="molecule type" value="Genomic_DNA"/>
</dbReference>
<keyword evidence="2 6" id="KW-0378">Hydrolase</keyword>
<sequence length="200" mass="21977">MNDLKENMIFDLSKTAFVAIDMQKGIVNNGTLSPHTAQSILTNNDLLAKTLKRTAALKVLVNVDITTFSYLSHQTDAGGISALSAPAEFTDLLLKDSLKDTNNMLTITNYNPSAFFGTSLDLQLRRRGIETIVLSGVATTKGVYATALDAFQHGYHVVLAEDACSDRDKESHQLFIKKIFPKTARVRSTKQIIEAIQQSK</sequence>
<feature type="domain" description="Isochorismatase-like" evidence="3">
    <location>
        <begin position="15"/>
        <end position="191"/>
    </location>
</feature>
<evidence type="ECO:0000313" key="4">
    <source>
        <dbReference type="EMBL" id="KWX18201.1"/>
    </source>
</evidence>
<dbReference type="SUPFAM" id="SSF52499">
    <property type="entry name" value="Isochorismatase-like hydrolases"/>
    <property type="match status" value="1"/>
</dbReference>
<dbReference type="InterPro" id="IPR050272">
    <property type="entry name" value="Isochorismatase-like_hydrls"/>
</dbReference>
<dbReference type="EMBL" id="LEQJ01000011">
    <property type="protein sequence ID" value="RBS30060.1"/>
    <property type="molecule type" value="Genomic_DNA"/>
</dbReference>
<evidence type="ECO:0000256" key="1">
    <source>
        <dbReference type="ARBA" id="ARBA00006336"/>
    </source>
</evidence>
<evidence type="ECO:0000256" key="2">
    <source>
        <dbReference type="ARBA" id="ARBA00022801"/>
    </source>
</evidence>
<comment type="similarity">
    <text evidence="1">Belongs to the isochorismatase family.</text>
</comment>
<dbReference type="RefSeq" id="WP_002298485.1">
    <property type="nucleotide sequence ID" value="NZ_AP019394.1"/>
</dbReference>
<dbReference type="InterPro" id="IPR036380">
    <property type="entry name" value="Isochorismatase-like_sf"/>
</dbReference>
<protein>
    <submittedName>
        <fullName evidence="6">Cysteine hydrolase</fullName>
    </submittedName>
    <submittedName>
        <fullName evidence="4">Isochorismatase</fullName>
    </submittedName>
</protein>
<dbReference type="Proteomes" id="UP000070452">
    <property type="component" value="Unassembled WGS sequence"/>
</dbReference>
<reference evidence="4 7" key="2">
    <citation type="submission" date="2016-01" db="EMBL/GenBank/DDBJ databases">
        <title>Molecular Mechanisms for transfer of large genomic segments between Enterococcus faecium strains.</title>
        <authorList>
            <person name="Garcia-Solache M.A."/>
            <person name="Lebreton F."/>
            <person name="Mclaughlin R.E."/>
            <person name="Whiteaker J.D."/>
            <person name="Gilmore M.S."/>
            <person name="Rice L.B."/>
        </authorList>
    </citation>
    <scope>NUCLEOTIDE SEQUENCE [LARGE SCALE GENOMIC DNA]</scope>
    <source>
        <strain evidence="4 7">D344RRF x C68</strain>
    </source>
</reference>
<evidence type="ECO:0000313" key="6">
    <source>
        <dbReference type="EMBL" id="RXU88594.1"/>
    </source>
</evidence>
<dbReference type="PANTHER" id="PTHR43540">
    <property type="entry name" value="PEROXYUREIDOACRYLATE/UREIDOACRYLATE AMIDOHYDROLASE-RELATED"/>
    <property type="match status" value="1"/>
</dbReference>
<evidence type="ECO:0000313" key="8">
    <source>
        <dbReference type="Proteomes" id="UP000253144"/>
    </source>
</evidence>
<evidence type="ECO:0000259" key="3">
    <source>
        <dbReference type="Pfam" id="PF00857"/>
    </source>
</evidence>
<accession>A0A132P796</accession>
<dbReference type="GO" id="GO:0016787">
    <property type="term" value="F:hydrolase activity"/>
    <property type="evidence" value="ECO:0007669"/>
    <property type="project" value="UniProtKB-KW"/>
</dbReference>
<dbReference type="CDD" id="cd00431">
    <property type="entry name" value="cysteine_hydrolases"/>
    <property type="match status" value="1"/>
</dbReference>
<dbReference type="InterPro" id="IPR000868">
    <property type="entry name" value="Isochorismatase-like_dom"/>
</dbReference>
<dbReference type="Gene3D" id="3.40.50.850">
    <property type="entry name" value="Isochorismatase-like"/>
    <property type="match status" value="1"/>
</dbReference>
<dbReference type="Proteomes" id="UP000253144">
    <property type="component" value="Unassembled WGS sequence"/>
</dbReference>
<dbReference type="EMBL" id="LRHK01000001">
    <property type="protein sequence ID" value="KWX18201.1"/>
    <property type="molecule type" value="Genomic_DNA"/>
</dbReference>
<evidence type="ECO:0000313" key="7">
    <source>
        <dbReference type="Proteomes" id="UP000070452"/>
    </source>
</evidence>
<evidence type="ECO:0000313" key="9">
    <source>
        <dbReference type="Proteomes" id="UP000289562"/>
    </source>
</evidence>
<dbReference type="Proteomes" id="UP000289562">
    <property type="component" value="Unassembled WGS sequence"/>
</dbReference>
<dbReference type="PANTHER" id="PTHR43540:SF7">
    <property type="entry name" value="ISOCHORISMATASE FAMILY PROTEIN YECD"/>
    <property type="match status" value="1"/>
</dbReference>
<dbReference type="Pfam" id="PF00857">
    <property type="entry name" value="Isochorismatase"/>
    <property type="match status" value="1"/>
</dbReference>
<reference evidence="6 9" key="3">
    <citation type="submission" date="2017-12" db="EMBL/GenBank/DDBJ databases">
        <title>A pool of 800 enterococci isolated from chicken carcass rinse samples from New Zealand.</title>
        <authorList>
            <person name="Zhang J."/>
            <person name="Rogers L."/>
            <person name="Midwinter A."/>
            <person name="French N."/>
        </authorList>
    </citation>
    <scope>NUCLEOTIDE SEQUENCE [LARGE SCALE GENOMIC DNA]</scope>
    <source>
        <strain evidence="6 9">EN697</strain>
    </source>
</reference>
<dbReference type="AlphaFoldDB" id="A0A132P796"/>
<evidence type="ECO:0000313" key="5">
    <source>
        <dbReference type="EMBL" id="RBS30060.1"/>
    </source>
</evidence>
<proteinExistence type="inferred from homology"/>
<organism evidence="4 7">
    <name type="scientific">Enterococcus faecium</name>
    <name type="common">Streptococcus faecium</name>
    <dbReference type="NCBI Taxonomy" id="1352"/>
    <lineage>
        <taxon>Bacteria</taxon>
        <taxon>Bacillati</taxon>
        <taxon>Bacillota</taxon>
        <taxon>Bacilli</taxon>
        <taxon>Lactobacillales</taxon>
        <taxon>Enterococcaceae</taxon>
        <taxon>Enterococcus</taxon>
    </lineage>
</organism>
<gene>
    <name evidence="4" type="ORF">AWT83_06855</name>
    <name evidence="6" type="ORF">CYQ77_07550</name>
    <name evidence="5" type="ORF">EB12_01809</name>
</gene>
<comment type="caution">
    <text evidence="4">The sequence shown here is derived from an EMBL/GenBank/DDBJ whole genome shotgun (WGS) entry which is preliminary data.</text>
</comment>
<reference evidence="5 8" key="1">
    <citation type="submission" date="2015-06" db="EMBL/GenBank/DDBJ databases">
        <title>The Genome Sequence of Enterococcus faecium 131EA1.</title>
        <authorList>
            <consortium name="The Broad Institute Genomics Platform"/>
            <consortium name="The Broad Institute Genome Sequencing Center for Infectious Disease"/>
            <person name="Earl A.M."/>
            <person name="Van Tyne D."/>
            <person name="Lebreton F."/>
            <person name="Saavedra J.T."/>
            <person name="Gilmore M.S."/>
            <person name="Manson Mcguire A."/>
            <person name="Clock S."/>
            <person name="Crupain M."/>
            <person name="Rangan U."/>
            <person name="Young S."/>
            <person name="Abouelleil A."/>
            <person name="Cao P."/>
            <person name="Chapman S.B."/>
            <person name="Griggs A."/>
            <person name="Priest M."/>
            <person name="Shea T."/>
            <person name="Wortman J."/>
            <person name="Nusbaum C."/>
            <person name="Birren B."/>
        </authorList>
    </citation>
    <scope>NUCLEOTIDE SEQUENCE [LARGE SCALE GENOMIC DNA]</scope>
    <source>
        <strain evidence="5 8">131EA1</strain>
    </source>
</reference>